<gene>
    <name evidence="6" type="ORF">ABMA28_003444</name>
</gene>
<organism evidence="6 7">
    <name type="scientific">Loxostege sticticalis</name>
    <name type="common">Beet webworm moth</name>
    <dbReference type="NCBI Taxonomy" id="481309"/>
    <lineage>
        <taxon>Eukaryota</taxon>
        <taxon>Metazoa</taxon>
        <taxon>Ecdysozoa</taxon>
        <taxon>Arthropoda</taxon>
        <taxon>Hexapoda</taxon>
        <taxon>Insecta</taxon>
        <taxon>Pterygota</taxon>
        <taxon>Neoptera</taxon>
        <taxon>Endopterygota</taxon>
        <taxon>Lepidoptera</taxon>
        <taxon>Glossata</taxon>
        <taxon>Ditrysia</taxon>
        <taxon>Pyraloidea</taxon>
        <taxon>Crambidae</taxon>
        <taxon>Pyraustinae</taxon>
        <taxon>Loxostege</taxon>
    </lineage>
</organism>
<feature type="coiled-coil region" evidence="3">
    <location>
        <begin position="435"/>
        <end position="462"/>
    </location>
</feature>
<evidence type="ECO:0000256" key="4">
    <source>
        <dbReference type="SAM" id="MobiDB-lite"/>
    </source>
</evidence>
<proteinExistence type="predicted"/>
<evidence type="ECO:0000256" key="3">
    <source>
        <dbReference type="SAM" id="Coils"/>
    </source>
</evidence>
<dbReference type="Gene3D" id="3.30.70.330">
    <property type="match status" value="1"/>
</dbReference>
<feature type="compositionally biased region" description="Basic and acidic residues" evidence="4">
    <location>
        <begin position="132"/>
        <end position="172"/>
    </location>
</feature>
<dbReference type="SMART" id="SM00360">
    <property type="entry name" value="RRM"/>
    <property type="match status" value="1"/>
</dbReference>
<dbReference type="AlphaFoldDB" id="A0ABD0SWI7"/>
<dbReference type="SUPFAM" id="SSF54928">
    <property type="entry name" value="RNA-binding domain, RBD"/>
    <property type="match status" value="1"/>
</dbReference>
<protein>
    <recommendedName>
        <fullName evidence="5">RRM domain-containing protein</fullName>
    </recommendedName>
</protein>
<feature type="domain" description="RRM" evidence="5">
    <location>
        <begin position="289"/>
        <end position="367"/>
    </location>
</feature>
<evidence type="ECO:0000313" key="6">
    <source>
        <dbReference type="EMBL" id="KAL0829980.1"/>
    </source>
</evidence>
<comment type="caution">
    <text evidence="6">The sequence shown here is derived from an EMBL/GenBank/DDBJ whole genome shotgun (WGS) entry which is preliminary data.</text>
</comment>
<dbReference type="GO" id="GO:0003723">
    <property type="term" value="F:RNA binding"/>
    <property type="evidence" value="ECO:0007669"/>
    <property type="project" value="UniProtKB-UniRule"/>
</dbReference>
<dbReference type="Pfam" id="PF00076">
    <property type="entry name" value="RRM_1"/>
    <property type="match status" value="1"/>
</dbReference>
<reference evidence="6 7" key="1">
    <citation type="submission" date="2024-06" db="EMBL/GenBank/DDBJ databases">
        <title>A chromosome-level genome assembly of beet webworm, Loxostege sticticalis.</title>
        <authorList>
            <person name="Zhang Y."/>
        </authorList>
    </citation>
    <scope>NUCLEOTIDE SEQUENCE [LARGE SCALE GENOMIC DNA]</scope>
    <source>
        <strain evidence="6">AQ028</strain>
        <tissue evidence="6">Male pupae</tissue>
    </source>
</reference>
<dbReference type="InterPro" id="IPR012677">
    <property type="entry name" value="Nucleotide-bd_a/b_plait_sf"/>
</dbReference>
<dbReference type="InterPro" id="IPR038876">
    <property type="entry name" value="ENOX"/>
</dbReference>
<dbReference type="Proteomes" id="UP001549921">
    <property type="component" value="Unassembled WGS sequence"/>
</dbReference>
<evidence type="ECO:0000256" key="2">
    <source>
        <dbReference type="PROSITE-ProRule" id="PRU00176"/>
    </source>
</evidence>
<keyword evidence="1 2" id="KW-0694">RNA-binding</keyword>
<dbReference type="PROSITE" id="PS50102">
    <property type="entry name" value="RRM"/>
    <property type="match status" value="1"/>
</dbReference>
<feature type="compositionally biased region" description="Basic and acidic residues" evidence="4">
    <location>
        <begin position="99"/>
        <end position="122"/>
    </location>
</feature>
<feature type="region of interest" description="Disordered" evidence="4">
    <location>
        <begin position="80"/>
        <end position="187"/>
    </location>
</feature>
<evidence type="ECO:0000256" key="1">
    <source>
        <dbReference type="ARBA" id="ARBA00022884"/>
    </source>
</evidence>
<keyword evidence="3" id="KW-0175">Coiled coil</keyword>
<dbReference type="EMBL" id="JBEDNZ010000014">
    <property type="protein sequence ID" value="KAL0829980.1"/>
    <property type="molecule type" value="Genomic_DNA"/>
</dbReference>
<dbReference type="PANTHER" id="PTHR16001:SF4">
    <property type="entry name" value="ECTO-NOX DISULFIDE-THIOL EXCHANGER 1-LIKE PROTEIN"/>
    <property type="match status" value="1"/>
</dbReference>
<feature type="coiled-coil region" evidence="3">
    <location>
        <begin position="533"/>
        <end position="578"/>
    </location>
</feature>
<dbReference type="PANTHER" id="PTHR16001">
    <property type="entry name" value="ECTO-NOX DISULFIDE-THIOL EXCHANGER"/>
    <property type="match status" value="1"/>
</dbReference>
<dbReference type="InterPro" id="IPR000504">
    <property type="entry name" value="RRM_dom"/>
</dbReference>
<evidence type="ECO:0000259" key="5">
    <source>
        <dbReference type="PROSITE" id="PS50102"/>
    </source>
</evidence>
<dbReference type="InterPro" id="IPR035979">
    <property type="entry name" value="RBD_domain_sf"/>
</dbReference>
<feature type="region of interest" description="Disordered" evidence="4">
    <location>
        <begin position="597"/>
        <end position="621"/>
    </location>
</feature>
<accession>A0ABD0SWI7</accession>
<evidence type="ECO:0000313" key="7">
    <source>
        <dbReference type="Proteomes" id="UP001549921"/>
    </source>
</evidence>
<name>A0ABD0SWI7_LOXSC</name>
<sequence length="714" mass="82469">MNSWGNNDYAMQNQFMPMNSMMPPNMMPQMQPLQPLMPPMCMMSEMGINTPVNPAPPVGPLIGPVLPEGELKNDDVQVISDGQDSKHDQPDQPGPPKQNTHEGNRDRMDRRGDRNRDNSHRERSNRRRSRSHDRFDRGGSRGDRNRNDRGDRGDRPGRRDRQSKWGKPDQDLNKSAVIPGMGNNNHHNTMMPGMVPYNMMNNNMMGQQPMEMANMSNMSNMASMTNMMPGMNMMQSMMPNMMDPMMMPNMMNQQMPVQNQTIFLPNCVLLPPVPGTSLPNRREKPPGCRTIFVGGLPNGITEEVVHEMFQRFGGIDDIKLHRQGVCHVRFENHPSVEQSFFLSGYRFKLHDQADTEATTIFIDYALNRDDQNEFERTKRQTTPPRIEPFTPANLTTITEKIKTDEEFVEVAPTLLGWLERGECNKRNANTFYSLIQAANNQVRRLFNEKMQLDEEFQTMRNALREKFERVILQFEQVAKILTVAKHQRVSDHFTKQQRRNIEMWLKMTEELENIKEEFASYFDDEENEKVGKSTVLQEKYEELKKENENLVFELEGYRNEAHLAKDEAERKFEKFKAQFIAQQALQNPGKQMIYPPLPPPPLPGLSEPSSMGKPEPPPPTPDDMAMIKGGENISQLQAKLVSMLTAFLLVHPLGATQDYLVSYVRSMMPTVTHGAVQQVLQKYSDIFRRKVKGYGQTQDNRWEYIMFNQMKHEY</sequence>